<dbReference type="AlphaFoldDB" id="A0AAE1LZM5"/>
<gene>
    <name evidence="2" type="ORF">Triagg1_4248</name>
</gene>
<dbReference type="InterPro" id="IPR001138">
    <property type="entry name" value="Zn2Cys6_DnaBD"/>
</dbReference>
<keyword evidence="1" id="KW-0539">Nucleus</keyword>
<proteinExistence type="predicted"/>
<protein>
    <recommendedName>
        <fullName evidence="4">Zn(2)-C6 fungal-type domain-containing protein</fullName>
    </recommendedName>
</protein>
<evidence type="ECO:0008006" key="4">
    <source>
        <dbReference type="Google" id="ProtNLM"/>
    </source>
</evidence>
<dbReference type="InterPro" id="IPR036864">
    <property type="entry name" value="Zn2-C6_fun-type_DNA-bd_sf"/>
</dbReference>
<dbReference type="GO" id="GO:0008270">
    <property type="term" value="F:zinc ion binding"/>
    <property type="evidence" value="ECO:0007669"/>
    <property type="project" value="InterPro"/>
</dbReference>
<dbReference type="Gene3D" id="4.10.240.10">
    <property type="entry name" value="Zn(2)-C6 fungal-type DNA-binding domain"/>
    <property type="match status" value="1"/>
</dbReference>
<dbReference type="EMBL" id="JAWRVG010000013">
    <property type="protein sequence ID" value="KAK4076645.1"/>
    <property type="molecule type" value="Genomic_DNA"/>
</dbReference>
<dbReference type="PANTHER" id="PTHR47784:SF9">
    <property type="entry name" value="ZN(II)2CYS6 TRANSCRIPTION FACTOR (EUROFUNG)"/>
    <property type="match status" value="1"/>
</dbReference>
<name>A0AAE1LZM5_9HYPO</name>
<comment type="caution">
    <text evidence="2">The sequence shown here is derived from an EMBL/GenBank/DDBJ whole genome shotgun (WGS) entry which is preliminary data.</text>
</comment>
<dbReference type="InterPro" id="IPR053157">
    <property type="entry name" value="Sterol_Uptake_Regulator"/>
</dbReference>
<dbReference type="Proteomes" id="UP001273209">
    <property type="component" value="Unassembled WGS sequence"/>
</dbReference>
<dbReference type="PANTHER" id="PTHR47784">
    <property type="entry name" value="STEROL UPTAKE CONTROL PROTEIN 2"/>
    <property type="match status" value="1"/>
</dbReference>
<dbReference type="GO" id="GO:0001228">
    <property type="term" value="F:DNA-binding transcription activator activity, RNA polymerase II-specific"/>
    <property type="evidence" value="ECO:0007669"/>
    <property type="project" value="TreeGrafter"/>
</dbReference>
<evidence type="ECO:0000313" key="3">
    <source>
        <dbReference type="Proteomes" id="UP001273209"/>
    </source>
</evidence>
<dbReference type="CDD" id="cd00067">
    <property type="entry name" value="GAL4"/>
    <property type="match status" value="1"/>
</dbReference>
<dbReference type="GeneID" id="87918535"/>
<sequence length="496" mass="55919">MADQVATKDDTIVRKRKTHRKSRLGCGNCKIRGVKHTHIHTQTFIHRALLNNIHDLHASNQQCDESKPACRRCHASGFTCNYARTAPTLQLSHSSVLRFDLSPSQVPVPVVSLLPTDSIFWDASLQPGLRIPIVLPLQGRLGEYTLRPQDYAALHRFQTRTISSLGTTSQRKWYPKIVSGLAKEASLVFPPPPRCTMSYIDIQAASMLTTFNSQHPFLFHFFLALSLLHDAHLSRSPLPQSHHASLAFHWYHGSAILSHFLSLPSPETTLSSSHRDALWICASTLGAASFASIRTQDPSAAWPLADPNPAVDLDWLKMGHGKRAVWNITDPNRPDSVFHNLLNQTPMQNPIDPSVIEPNSLPPLFYSVFNLSATSSPETNPYHGACAIFSALSMNPINDDTVILFLSFITQIDPSYRSLVEEKDPRALLLLLYWHSMVVPEKRWWLRRRCIVEGKAILMYLERYFSDDGDIMELLQVPKARLANWNYSNTGMVEKH</sequence>
<dbReference type="RefSeq" id="XP_062756755.1">
    <property type="nucleotide sequence ID" value="XM_062898630.1"/>
</dbReference>
<accession>A0AAE1LZM5</accession>
<reference evidence="2" key="1">
    <citation type="submission" date="2023-11" db="EMBL/GenBank/DDBJ databases">
        <title>The genome sequences of three competitors of mushroom-forming fungi.</title>
        <authorList>
            <person name="Beijen E."/>
            <person name="Ohm R.A."/>
        </authorList>
    </citation>
    <scope>NUCLEOTIDE SEQUENCE</scope>
    <source>
        <strain evidence="2">CBS 100526</strain>
    </source>
</reference>
<evidence type="ECO:0000313" key="2">
    <source>
        <dbReference type="EMBL" id="KAK4076645.1"/>
    </source>
</evidence>
<organism evidence="2 3">
    <name type="scientific">Trichoderma aggressivum f. europaeum</name>
    <dbReference type="NCBI Taxonomy" id="173218"/>
    <lineage>
        <taxon>Eukaryota</taxon>
        <taxon>Fungi</taxon>
        <taxon>Dikarya</taxon>
        <taxon>Ascomycota</taxon>
        <taxon>Pezizomycotina</taxon>
        <taxon>Sordariomycetes</taxon>
        <taxon>Hypocreomycetidae</taxon>
        <taxon>Hypocreales</taxon>
        <taxon>Hypocreaceae</taxon>
        <taxon>Trichoderma</taxon>
    </lineage>
</organism>
<keyword evidence="3" id="KW-1185">Reference proteome</keyword>
<evidence type="ECO:0000256" key="1">
    <source>
        <dbReference type="ARBA" id="ARBA00023242"/>
    </source>
</evidence>